<dbReference type="RefSeq" id="WP_058950155.1">
    <property type="nucleotide sequence ID" value="NZ_BBXV01000023.1"/>
</dbReference>
<dbReference type="EMBL" id="BBXV01000023">
    <property type="protein sequence ID" value="GAQ17993.1"/>
    <property type="molecule type" value="Genomic_DNA"/>
</dbReference>
<evidence type="ECO:0000313" key="1">
    <source>
        <dbReference type="EMBL" id="GAQ17993.1"/>
    </source>
</evidence>
<proteinExistence type="predicted"/>
<sequence length="72" mass="8543">MNQFVEQYKQFRKLDYSESSSFSIVASSIAMRGDHEDLVKVHDYYTNDLIQEWDNQMIEVEEYDNEQLASAI</sequence>
<dbReference type="Proteomes" id="UP000052946">
    <property type="component" value="Unassembled WGS sequence"/>
</dbReference>
<comment type="caution">
    <text evidence="1">The sequence shown here is derived from an EMBL/GenBank/DDBJ whole genome shotgun (WGS) entry which is preliminary data.</text>
</comment>
<reference evidence="2" key="1">
    <citation type="submission" date="2015-07" db="EMBL/GenBank/DDBJ databases">
        <title>Draft Genome Sequence of Oceanobacillus picturae Heshi-B3 that Was Isolated from Fermented Rice Bran with Aging Salted Mackerel, Which Was Named Heshiko as Traditional Fermented Seafood in Japan.</title>
        <authorList>
            <person name="Akuzawa S."/>
            <person name="Nakagawa J."/>
            <person name="Kanekatsu T."/>
            <person name="Kanesaki Y."/>
            <person name="Suzuki T."/>
        </authorList>
    </citation>
    <scope>NUCLEOTIDE SEQUENCE [LARGE SCALE GENOMIC DNA]</scope>
    <source>
        <strain evidence="2">Heshi-B3</strain>
    </source>
</reference>
<dbReference type="AlphaFoldDB" id="A0A0U9H884"/>
<name>A0A0U9H884_9BACI</name>
<reference evidence="1 2" key="2">
    <citation type="journal article" date="2016" name="Genome Announc.">
        <title>Draft Genome Sequence of Oceanobacillus picturae Heshi-B3, Isolated from Fermented Rice Bran in a Traditional Japanese Seafood Dish.</title>
        <authorList>
            <person name="Akuzawa S."/>
            <person name="Nagaoka J."/>
            <person name="Kanekatsu M."/>
            <person name="Kanesaki Y."/>
            <person name="Suzuki T."/>
        </authorList>
    </citation>
    <scope>NUCLEOTIDE SEQUENCE [LARGE SCALE GENOMIC DNA]</scope>
    <source>
        <strain evidence="1 2">Heshi-B3</strain>
    </source>
</reference>
<accession>A0A0U9H884</accession>
<evidence type="ECO:0000313" key="2">
    <source>
        <dbReference type="Proteomes" id="UP000052946"/>
    </source>
</evidence>
<gene>
    <name evidence="1" type="ORF">OPHB3_1932</name>
</gene>
<protein>
    <submittedName>
        <fullName evidence="1">Membrane protein</fullName>
    </submittedName>
</protein>
<organism evidence="1 2">
    <name type="scientific">Oceanobacillus picturae</name>
    <dbReference type="NCBI Taxonomy" id="171693"/>
    <lineage>
        <taxon>Bacteria</taxon>
        <taxon>Bacillati</taxon>
        <taxon>Bacillota</taxon>
        <taxon>Bacilli</taxon>
        <taxon>Bacillales</taxon>
        <taxon>Bacillaceae</taxon>
        <taxon>Oceanobacillus</taxon>
    </lineage>
</organism>